<comment type="caution">
    <text evidence="2">The sequence shown here is derived from an EMBL/GenBank/DDBJ whole genome shotgun (WGS) entry which is preliminary data.</text>
</comment>
<evidence type="ECO:0000313" key="2">
    <source>
        <dbReference type="EMBL" id="HIH69514.1"/>
    </source>
</evidence>
<feature type="domain" description="Transcobalamin-like C-terminal" evidence="1">
    <location>
        <begin position="86"/>
        <end position="157"/>
    </location>
</feature>
<dbReference type="AlphaFoldDB" id="A0A832VZF2"/>
<protein>
    <submittedName>
        <fullName evidence="2">DUF4430 domain-containing protein</fullName>
    </submittedName>
</protein>
<proteinExistence type="predicted"/>
<dbReference type="Pfam" id="PF14478">
    <property type="entry name" value="DUF4430"/>
    <property type="match status" value="1"/>
</dbReference>
<dbReference type="RefSeq" id="WP_042687209.1">
    <property type="nucleotide sequence ID" value="NZ_DUIH01000011.1"/>
</dbReference>
<dbReference type="Gene3D" id="2.170.130.30">
    <property type="match status" value="1"/>
</dbReference>
<dbReference type="InterPro" id="IPR027954">
    <property type="entry name" value="Transcobalamin-like_C"/>
</dbReference>
<evidence type="ECO:0000259" key="1">
    <source>
        <dbReference type="Pfam" id="PF14478"/>
    </source>
</evidence>
<organism evidence="2 3">
    <name type="scientific">Methermicoccus shengliensis</name>
    <dbReference type="NCBI Taxonomy" id="660064"/>
    <lineage>
        <taxon>Archaea</taxon>
        <taxon>Methanobacteriati</taxon>
        <taxon>Methanobacteriota</taxon>
        <taxon>Stenosarchaea group</taxon>
        <taxon>Methanomicrobia</taxon>
        <taxon>Methanosarcinales</taxon>
        <taxon>Methermicoccaceae</taxon>
        <taxon>Methermicoccus</taxon>
    </lineage>
</organism>
<accession>A0A832VZF2</accession>
<sequence length="343" mass="37431">MRRWLALMVFLLVLAGAGCVDDGSGQAPTSTPATTPQEEQGFEFTTQQPAGAHTSGTSSIEPTRVVVTLYFGKVLLLNESVPWQKGLTAMDALRQVASVETAYGGGFVNGINGYVSKFTGGGGQKVDWFYTVNGFPVDRGAPAYVLHPGDVQIWDYHEWAYYGRTCVVGAFPEPFVHGYNGVVRDTLIVYEDGLEESAQQIAERLRQEGATRVSVITYDELTQQQREQDNIILVGTYEFEPIHFVLGLHARLNIYTYIENGKVVMEDVGGKKSVLGDGGIIVATNSPWNPRGTGVNENMVWVVAGTSKEEANAAAELVAKTPERLHYFYSVAVVNGDVVRVPQ</sequence>
<gene>
    <name evidence="2" type="ORF">HA299_02665</name>
</gene>
<dbReference type="EMBL" id="DUIH01000011">
    <property type="protein sequence ID" value="HIH69514.1"/>
    <property type="molecule type" value="Genomic_DNA"/>
</dbReference>
<evidence type="ECO:0000313" key="3">
    <source>
        <dbReference type="Proteomes" id="UP000600363"/>
    </source>
</evidence>
<dbReference type="PROSITE" id="PS51257">
    <property type="entry name" value="PROKAR_LIPOPROTEIN"/>
    <property type="match status" value="1"/>
</dbReference>
<name>A0A832VZF2_9EURY</name>
<dbReference type="Proteomes" id="UP000600363">
    <property type="component" value="Unassembled WGS sequence"/>
</dbReference>
<reference evidence="2" key="1">
    <citation type="journal article" date="2020" name="bioRxiv">
        <title>A rank-normalized archaeal taxonomy based on genome phylogeny resolves widespread incomplete and uneven classifications.</title>
        <authorList>
            <person name="Rinke C."/>
            <person name="Chuvochina M."/>
            <person name="Mussig A.J."/>
            <person name="Chaumeil P.-A."/>
            <person name="Waite D.W."/>
            <person name="Whitman W.B."/>
            <person name="Parks D.H."/>
            <person name="Hugenholtz P."/>
        </authorList>
    </citation>
    <scope>NUCLEOTIDE SEQUENCE</scope>
    <source>
        <strain evidence="2">UBA12518</strain>
    </source>
</reference>